<dbReference type="InterPro" id="IPR036873">
    <property type="entry name" value="Rhodanese-like_dom_sf"/>
</dbReference>
<dbReference type="SMART" id="SM00450">
    <property type="entry name" value="RHOD"/>
    <property type="match status" value="1"/>
</dbReference>
<protein>
    <submittedName>
        <fullName evidence="3">Rhodanese-related sulfurtransferase</fullName>
    </submittedName>
</protein>
<dbReference type="Pfam" id="PF00581">
    <property type="entry name" value="Rhodanese"/>
    <property type="match status" value="1"/>
</dbReference>
<evidence type="ECO:0000313" key="3">
    <source>
        <dbReference type="EMBL" id="KPQ37489.1"/>
    </source>
</evidence>
<dbReference type="AlphaFoldDB" id="A0A0P8BTV2"/>
<evidence type="ECO:0000313" key="4">
    <source>
        <dbReference type="Proteomes" id="UP000050465"/>
    </source>
</evidence>
<keyword evidence="3" id="KW-0808">Transferase</keyword>
<dbReference type="EMBL" id="LJZR01000001">
    <property type="protein sequence ID" value="KPQ37489.1"/>
    <property type="molecule type" value="Genomic_DNA"/>
</dbReference>
<comment type="caution">
    <text evidence="3">The sequence shown here is derived from an EMBL/GenBank/DDBJ whole genome shotgun (WGS) entry which is preliminary data.</text>
</comment>
<gene>
    <name evidence="3" type="ORF">HLUCCA11_00140</name>
</gene>
<sequence>MDTETSTPNNTSGDAFEAAKGKAADVLETARDKERGVLGAVSDAQDVVGKATPVPTDFDAVSSPSDLNARLNWGEPALSILDVRDRADFNYERIMGAMPMSMDNLVEQAKSSFEPIRDLFIYSDSDENAVEAATQLRSAGFKRVSTIRGGLPAWKAIDGPTEGQFYIESPIPGLK</sequence>
<feature type="domain" description="Rhodanese" evidence="2">
    <location>
        <begin position="74"/>
        <end position="163"/>
    </location>
</feature>
<reference evidence="3 4" key="1">
    <citation type="submission" date="2015-09" db="EMBL/GenBank/DDBJ databases">
        <title>Identification and resolution of microdiversity through metagenomic sequencing of parallel consortia.</title>
        <authorList>
            <person name="Nelson W.C."/>
            <person name="Romine M.F."/>
            <person name="Lindemann S.R."/>
        </authorList>
    </citation>
    <scope>NUCLEOTIDE SEQUENCE [LARGE SCALE GENOMIC DNA]</scope>
    <source>
        <strain evidence="3">Ana</strain>
    </source>
</reference>
<dbReference type="Proteomes" id="UP000050465">
    <property type="component" value="Unassembled WGS sequence"/>
</dbReference>
<feature type="region of interest" description="Disordered" evidence="1">
    <location>
        <begin position="1"/>
        <end position="20"/>
    </location>
</feature>
<accession>A0A0P8BTV2</accession>
<evidence type="ECO:0000259" key="2">
    <source>
        <dbReference type="PROSITE" id="PS50206"/>
    </source>
</evidence>
<dbReference type="SUPFAM" id="SSF52821">
    <property type="entry name" value="Rhodanese/Cell cycle control phosphatase"/>
    <property type="match status" value="1"/>
</dbReference>
<organism evidence="3 4">
    <name type="scientific">Phormidesmis priestleyi Ana</name>
    <dbReference type="NCBI Taxonomy" id="1666911"/>
    <lineage>
        <taxon>Bacteria</taxon>
        <taxon>Bacillati</taxon>
        <taxon>Cyanobacteriota</taxon>
        <taxon>Cyanophyceae</taxon>
        <taxon>Leptolyngbyales</taxon>
        <taxon>Leptolyngbyaceae</taxon>
        <taxon>Phormidesmis</taxon>
    </lineage>
</organism>
<evidence type="ECO:0000256" key="1">
    <source>
        <dbReference type="SAM" id="MobiDB-lite"/>
    </source>
</evidence>
<dbReference type="STRING" id="1666911.HLUCCA11_00140"/>
<dbReference type="Gene3D" id="3.40.250.10">
    <property type="entry name" value="Rhodanese-like domain"/>
    <property type="match status" value="1"/>
</dbReference>
<dbReference type="CDD" id="cd00158">
    <property type="entry name" value="RHOD"/>
    <property type="match status" value="1"/>
</dbReference>
<dbReference type="InterPro" id="IPR001763">
    <property type="entry name" value="Rhodanese-like_dom"/>
</dbReference>
<dbReference type="GO" id="GO:0016740">
    <property type="term" value="F:transferase activity"/>
    <property type="evidence" value="ECO:0007669"/>
    <property type="project" value="UniProtKB-KW"/>
</dbReference>
<feature type="compositionally biased region" description="Polar residues" evidence="1">
    <location>
        <begin position="1"/>
        <end position="13"/>
    </location>
</feature>
<name>A0A0P8BTV2_9CYAN</name>
<dbReference type="PROSITE" id="PS50206">
    <property type="entry name" value="RHODANESE_3"/>
    <property type="match status" value="1"/>
</dbReference>
<proteinExistence type="predicted"/>